<dbReference type="Proteomes" id="UP000603474">
    <property type="component" value="Unassembled WGS sequence"/>
</dbReference>
<name>A0ABR7K840_9FIRM</name>
<dbReference type="RefSeq" id="WP_154410900.1">
    <property type="nucleotide sequence ID" value="NZ_JACRWG010000001.1"/>
</dbReference>
<organism evidence="2 3">
    <name type="scientific">Catenibacterium faecis</name>
    <dbReference type="NCBI Taxonomy" id="2764323"/>
    <lineage>
        <taxon>Bacteria</taxon>
        <taxon>Bacillati</taxon>
        <taxon>Bacillota</taxon>
        <taxon>Erysipelotrichia</taxon>
        <taxon>Erysipelotrichales</taxon>
        <taxon>Coprobacillaceae</taxon>
        <taxon>Catenibacterium</taxon>
    </lineage>
</organism>
<gene>
    <name evidence="2" type="ORF">H8909_00705</name>
</gene>
<keyword evidence="1" id="KW-1133">Transmembrane helix</keyword>
<proteinExistence type="predicted"/>
<keyword evidence="3" id="KW-1185">Reference proteome</keyword>
<feature type="transmembrane region" description="Helical" evidence="1">
    <location>
        <begin position="6"/>
        <end position="22"/>
    </location>
</feature>
<reference evidence="2 3" key="1">
    <citation type="submission" date="2020-08" db="EMBL/GenBank/DDBJ databases">
        <authorList>
            <person name="Liu C."/>
            <person name="Sun Q."/>
        </authorList>
    </citation>
    <scope>NUCLEOTIDE SEQUENCE [LARGE SCALE GENOMIC DNA]</scope>
    <source>
        <strain evidence="2 3">NSJ-22</strain>
    </source>
</reference>
<evidence type="ECO:0000313" key="2">
    <source>
        <dbReference type="EMBL" id="MBC6008784.1"/>
    </source>
</evidence>
<feature type="transmembrane region" description="Helical" evidence="1">
    <location>
        <begin position="34"/>
        <end position="53"/>
    </location>
</feature>
<protein>
    <recommendedName>
        <fullName evidence="4">Cardiolipin synthase N-terminal domain-containing protein</fullName>
    </recommendedName>
</protein>
<accession>A0ABR7K840</accession>
<evidence type="ECO:0000256" key="1">
    <source>
        <dbReference type="SAM" id="Phobius"/>
    </source>
</evidence>
<evidence type="ECO:0000313" key="3">
    <source>
        <dbReference type="Proteomes" id="UP000603474"/>
    </source>
</evidence>
<sequence>MDIILVIYAVLVFLIGPIWIIKSVKTDSQNRIKMVMTIIIGTLLVASVIYALISVLK</sequence>
<dbReference type="EMBL" id="JACRWG010000001">
    <property type="protein sequence ID" value="MBC6008784.1"/>
    <property type="molecule type" value="Genomic_DNA"/>
</dbReference>
<keyword evidence="1" id="KW-0812">Transmembrane</keyword>
<keyword evidence="1" id="KW-0472">Membrane</keyword>
<evidence type="ECO:0008006" key="4">
    <source>
        <dbReference type="Google" id="ProtNLM"/>
    </source>
</evidence>
<comment type="caution">
    <text evidence="2">The sequence shown here is derived from an EMBL/GenBank/DDBJ whole genome shotgun (WGS) entry which is preliminary data.</text>
</comment>